<keyword evidence="3" id="KW-0813">Transport</keyword>
<keyword evidence="4 7" id="KW-0812">Transmembrane</keyword>
<protein>
    <recommendedName>
        <fullName evidence="10">Equilibrative nucleoside transporter 1</fullName>
    </recommendedName>
</protein>
<dbReference type="PANTHER" id="PTHR10332:SF10">
    <property type="entry name" value="EQUILIBRATIVE NUCLEOSIDE TRANSPORTER 4"/>
    <property type="match status" value="1"/>
</dbReference>
<evidence type="ECO:0000256" key="3">
    <source>
        <dbReference type="ARBA" id="ARBA00022448"/>
    </source>
</evidence>
<accession>A0AAD3HT71</accession>
<dbReference type="GO" id="GO:0005337">
    <property type="term" value="F:nucleoside transmembrane transporter activity"/>
    <property type="evidence" value="ECO:0007669"/>
    <property type="project" value="InterPro"/>
</dbReference>
<keyword evidence="6 7" id="KW-0472">Membrane</keyword>
<dbReference type="PANTHER" id="PTHR10332">
    <property type="entry name" value="EQUILIBRATIVE NUCLEOSIDE TRANSPORTER"/>
    <property type="match status" value="1"/>
</dbReference>
<feature type="transmembrane region" description="Helical" evidence="7">
    <location>
        <begin position="140"/>
        <end position="162"/>
    </location>
</feature>
<evidence type="ECO:0000256" key="7">
    <source>
        <dbReference type="SAM" id="Phobius"/>
    </source>
</evidence>
<evidence type="ECO:0000313" key="8">
    <source>
        <dbReference type="EMBL" id="GFR52056.1"/>
    </source>
</evidence>
<evidence type="ECO:0000256" key="2">
    <source>
        <dbReference type="ARBA" id="ARBA00007965"/>
    </source>
</evidence>
<comment type="caution">
    <text evidence="8">The sequence shown here is derived from an EMBL/GenBank/DDBJ whole genome shotgun (WGS) entry which is preliminary data.</text>
</comment>
<dbReference type="PIRSF" id="PIRSF016379">
    <property type="entry name" value="ENT"/>
    <property type="match status" value="1"/>
</dbReference>
<evidence type="ECO:0008006" key="10">
    <source>
        <dbReference type="Google" id="ProtNLM"/>
    </source>
</evidence>
<comment type="similarity">
    <text evidence="2">Belongs to the SLC29A/ENT transporter (TC 2.A.57) family.</text>
</comment>
<dbReference type="EMBL" id="BMAR01000057">
    <property type="protein sequence ID" value="GFR52056.1"/>
    <property type="molecule type" value="Genomic_DNA"/>
</dbReference>
<feature type="transmembrane region" description="Helical" evidence="7">
    <location>
        <begin position="12"/>
        <end position="31"/>
    </location>
</feature>
<feature type="transmembrane region" description="Helical" evidence="7">
    <location>
        <begin position="234"/>
        <end position="255"/>
    </location>
</feature>
<gene>
    <name evidence="8" type="ORF">Agub_g14577</name>
</gene>
<evidence type="ECO:0000256" key="6">
    <source>
        <dbReference type="ARBA" id="ARBA00023136"/>
    </source>
</evidence>
<feature type="transmembrane region" description="Helical" evidence="7">
    <location>
        <begin position="344"/>
        <end position="365"/>
    </location>
</feature>
<evidence type="ECO:0000256" key="4">
    <source>
        <dbReference type="ARBA" id="ARBA00022692"/>
    </source>
</evidence>
<comment type="subcellular location">
    <subcellularLocation>
        <location evidence="1">Membrane</location>
        <topology evidence="1">Multi-pass membrane protein</topology>
    </subcellularLocation>
</comment>
<feature type="transmembrane region" description="Helical" evidence="7">
    <location>
        <begin position="87"/>
        <end position="108"/>
    </location>
</feature>
<feature type="transmembrane region" description="Helical" evidence="7">
    <location>
        <begin position="430"/>
        <end position="449"/>
    </location>
</feature>
<dbReference type="Pfam" id="PF01733">
    <property type="entry name" value="Nucleoside_tran"/>
    <property type="match status" value="1"/>
</dbReference>
<feature type="transmembrane region" description="Helical" evidence="7">
    <location>
        <begin position="114"/>
        <end position="133"/>
    </location>
</feature>
<keyword evidence="5 7" id="KW-1133">Transmembrane helix</keyword>
<dbReference type="AlphaFoldDB" id="A0AAD3HT71"/>
<sequence length="533" mass="56776">MAKEEVQDRYAIVYFIFVLLGTGTLLPWNVFLTEKEFYDVRLHVAPFNVYITENFMSLFCLVFNTANLVALGFLVKFQKHLSLRVLVLQPLVVTFIMLLSTAALALRTEIPGDLMAKLTLPSLALMGMCMAFLQGGTMQLASIFSIAHIRGVVSGIAVGGLVTSSLSFLSQLRATQQGADGSGGASGSAADANANSIGISIISAVADVDPHTSPASAASAAAAAAAASAVAPAAFVYFSASAAVIGACIAGYWSLPWLPYGRYKLLLAGILDDPKQRKMLTVDEDYEEPLFTVVEGDIDGAAAAAAGPSTSSGATRTETTRAAIICVESDYSIYTRTWQQRHAFSIYCLALFLCLCATMSTHPGLSAFICSVDNPARVSPCAARNDTPGVLGRIRGDLFVPLLFVLFSLGDFLGRFLSGYGPWSRGAPKPLSILAYSLLRCSLAAAVLFCHLVTPTRWRLHAYLDRDHWPWGVVLALGATQGHLISTICMHAPSTLMPTEQSRYGPVTSFAISAGCFVGSFVSMGLSSAFQEH</sequence>
<organism evidence="8 9">
    <name type="scientific">Astrephomene gubernaculifera</name>
    <dbReference type="NCBI Taxonomy" id="47775"/>
    <lineage>
        <taxon>Eukaryota</taxon>
        <taxon>Viridiplantae</taxon>
        <taxon>Chlorophyta</taxon>
        <taxon>core chlorophytes</taxon>
        <taxon>Chlorophyceae</taxon>
        <taxon>CS clade</taxon>
        <taxon>Chlamydomonadales</taxon>
        <taxon>Astrephomenaceae</taxon>
        <taxon>Astrephomene</taxon>
    </lineage>
</organism>
<keyword evidence="9" id="KW-1185">Reference proteome</keyword>
<evidence type="ECO:0000256" key="5">
    <source>
        <dbReference type="ARBA" id="ARBA00022989"/>
    </source>
</evidence>
<dbReference type="GO" id="GO:0005886">
    <property type="term" value="C:plasma membrane"/>
    <property type="evidence" value="ECO:0007669"/>
    <property type="project" value="TreeGrafter"/>
</dbReference>
<feature type="transmembrane region" description="Helical" evidence="7">
    <location>
        <begin position="510"/>
        <end position="530"/>
    </location>
</feature>
<feature type="transmembrane region" description="Helical" evidence="7">
    <location>
        <begin position="55"/>
        <end position="75"/>
    </location>
</feature>
<dbReference type="InterPro" id="IPR002259">
    <property type="entry name" value="Eqnu_transpt"/>
</dbReference>
<evidence type="ECO:0000256" key="1">
    <source>
        <dbReference type="ARBA" id="ARBA00004141"/>
    </source>
</evidence>
<evidence type="ECO:0000313" key="9">
    <source>
        <dbReference type="Proteomes" id="UP001054857"/>
    </source>
</evidence>
<feature type="transmembrane region" description="Helical" evidence="7">
    <location>
        <begin position="398"/>
        <end position="418"/>
    </location>
</feature>
<proteinExistence type="inferred from homology"/>
<name>A0AAD3HT71_9CHLO</name>
<dbReference type="Proteomes" id="UP001054857">
    <property type="component" value="Unassembled WGS sequence"/>
</dbReference>
<reference evidence="8 9" key="1">
    <citation type="journal article" date="2021" name="Sci. Rep.">
        <title>Genome sequencing of the multicellular alga Astrephomene provides insights into convergent evolution of germ-soma differentiation.</title>
        <authorList>
            <person name="Yamashita S."/>
            <person name="Yamamoto K."/>
            <person name="Matsuzaki R."/>
            <person name="Suzuki S."/>
            <person name="Yamaguchi H."/>
            <person name="Hirooka S."/>
            <person name="Minakuchi Y."/>
            <person name="Miyagishima S."/>
            <person name="Kawachi M."/>
            <person name="Toyoda A."/>
            <person name="Nozaki H."/>
        </authorList>
    </citation>
    <scope>NUCLEOTIDE SEQUENCE [LARGE SCALE GENOMIC DNA]</scope>
    <source>
        <strain evidence="8 9">NIES-4017</strain>
    </source>
</reference>
<feature type="transmembrane region" description="Helical" evidence="7">
    <location>
        <begin position="469"/>
        <end position="489"/>
    </location>
</feature>